<protein>
    <recommendedName>
        <fullName evidence="4">SGNH hydrolase-type esterase domain-containing protein</fullName>
    </recommendedName>
</protein>
<dbReference type="GO" id="GO:0006629">
    <property type="term" value="P:lipid metabolic process"/>
    <property type="evidence" value="ECO:0007669"/>
    <property type="project" value="TreeGrafter"/>
</dbReference>
<name>A0A0M5L3Q4_9ACTN</name>
<evidence type="ECO:0000256" key="1">
    <source>
        <dbReference type="PIRSR" id="PIRSR637460-1"/>
    </source>
</evidence>
<feature type="domain" description="SGNH hydrolase-type esterase" evidence="4">
    <location>
        <begin position="131"/>
        <end position="269"/>
    </location>
</feature>
<gene>
    <name evidence="5" type="ORF">AL705_03885</name>
    <name evidence="6" type="ORF">LC603019_00839</name>
</gene>
<dbReference type="PANTHER" id="PTHR37981:SF1">
    <property type="entry name" value="SGNH HYDROLASE-TYPE ESTERASE DOMAIN-CONTAINING PROTEIN"/>
    <property type="match status" value="1"/>
</dbReference>
<dbReference type="GeneID" id="84894733"/>
<feature type="active site" evidence="1">
    <location>
        <position position="355"/>
    </location>
</feature>
<reference evidence="5 7" key="1">
    <citation type="journal article" date="2015" name="Genome Announc.">
        <title>Complete Genome Sequences for Two Strains of a Novel Fastidious, Partially Acid-Fast, Gram-Positive Corynebacterineae Bacterium, Derived from Human Clinical Samples.</title>
        <authorList>
            <person name="Nicholson A.C."/>
            <person name="Bell M."/>
            <person name="Humrighouse B.W."/>
            <person name="McQuiston J.R."/>
        </authorList>
    </citation>
    <scope>NUCLEOTIDE SEQUENCE [LARGE SCALE GENOMIC DNA]</scope>
    <source>
        <strain evidence="5 7">X1698</strain>
    </source>
</reference>
<dbReference type="InterPro" id="IPR037460">
    <property type="entry name" value="SEST-like"/>
</dbReference>
<sequence length="388" mass="42712">MHNKLFRFTRRTVVAGALVLTAALGLGTIGTLTGVFSEDDGIATAQAALPNVVVPPESVTLTPKHTPDGSGSTSTGAGRSHGGTSRDSSPSPQDGSSVHLWDARQGMNFATGTNAAKKKPNRYRFGYPMVAFGDSTMALAPTERRTNPFGSCSHYTGTWPLQVSESLHLPLADLSCSGAKTGAYWQKQLDKYLGPRTQLVVVSYGSNDLRVVFQLISDNALPGTGPRFEGKTRQEVEGSLVKILRDVRKRAPNAMILTVGYLPLVQEAQCKNLPNMTRLETARVRHLRENADIALTNSTNRVATLSKQKWVNQGLQVVSPGIYNVPFRKVSGHDLCAKTSQRFILNKEKKGVRYHYTTKGLSYIADRVLRKYWSEQRVWQRQVRNFAH</sequence>
<dbReference type="PANTHER" id="PTHR37981">
    <property type="entry name" value="LIPASE 2"/>
    <property type="match status" value="1"/>
</dbReference>
<dbReference type="InterPro" id="IPR013830">
    <property type="entry name" value="SGNH_hydro"/>
</dbReference>
<dbReference type="SUPFAM" id="SSF52266">
    <property type="entry name" value="SGNH hydrolase"/>
    <property type="match status" value="1"/>
</dbReference>
<accession>A0A0M5L3Q4</accession>
<dbReference type="EMBL" id="LR584267">
    <property type="protein sequence ID" value="VHO00548.1"/>
    <property type="molecule type" value="Genomic_DNA"/>
</dbReference>
<reference evidence="6 8" key="3">
    <citation type="submission" date="2019-04" db="EMBL/GenBank/DDBJ databases">
        <authorList>
            <person name="Seth-Smith MB H."/>
            <person name="Seth-Smith H."/>
        </authorList>
    </citation>
    <scope>NUCLEOTIDE SEQUENCE [LARGE SCALE GENOMIC DNA]</scope>
    <source>
        <strain evidence="6">USB-603019</strain>
    </source>
</reference>
<evidence type="ECO:0000259" key="4">
    <source>
        <dbReference type="Pfam" id="PF13472"/>
    </source>
</evidence>
<dbReference type="Pfam" id="PF13472">
    <property type="entry name" value="Lipase_GDSL_2"/>
    <property type="match status" value="1"/>
</dbReference>
<feature type="active site" description="Nucleophile" evidence="1">
    <location>
        <position position="135"/>
    </location>
</feature>
<reference evidence="5" key="2">
    <citation type="journal article" date="2016" name="Int. J. Syst. Evol. Microbiol.">
        <title>Lawsonella clevelandensis gen. nov., sp. nov., a new member of the suborder Corynebacterineae isolated from human abscesses.</title>
        <authorList>
            <person name="Bell M.E."/>
            <person name="Bernard K.A."/>
            <person name="Harrington S.M."/>
            <person name="Patel N.B."/>
            <person name="Tucker T.A."/>
            <person name="Metcalfe M.G."/>
            <person name="McQuiston J.R."/>
        </authorList>
    </citation>
    <scope>NUCLEOTIDE SEQUENCE</scope>
    <source>
        <strain evidence="5">X1698</strain>
    </source>
</reference>
<feature type="disulfide bond" evidence="2">
    <location>
        <begin position="270"/>
        <end position="336"/>
    </location>
</feature>
<feature type="region of interest" description="Disordered" evidence="3">
    <location>
        <begin position="57"/>
        <end position="99"/>
    </location>
</feature>
<proteinExistence type="predicted"/>
<dbReference type="AlphaFoldDB" id="A0A0M5L3Q4"/>
<keyword evidence="2" id="KW-1015">Disulfide bond</keyword>
<evidence type="ECO:0000313" key="6">
    <source>
        <dbReference type="EMBL" id="VHO00548.1"/>
    </source>
</evidence>
<organism evidence="5 7">
    <name type="scientific">Lawsonella clevelandensis</name>
    <dbReference type="NCBI Taxonomy" id="1528099"/>
    <lineage>
        <taxon>Bacteria</taxon>
        <taxon>Bacillati</taxon>
        <taxon>Actinomycetota</taxon>
        <taxon>Actinomycetes</taxon>
        <taxon>Mycobacteriales</taxon>
        <taxon>Lawsonellaceae</taxon>
        <taxon>Lawsonella</taxon>
    </lineage>
</organism>
<dbReference type="Proteomes" id="UP000324288">
    <property type="component" value="Chromosome"/>
</dbReference>
<dbReference type="RefSeq" id="WP_053961890.1">
    <property type="nucleotide sequence ID" value="NZ_CAJPTR010000012.1"/>
</dbReference>
<dbReference type="STRING" id="1528099.AL705_03885"/>
<evidence type="ECO:0000313" key="5">
    <source>
        <dbReference type="EMBL" id="ALE18929.1"/>
    </source>
</evidence>
<dbReference type="InterPro" id="IPR036514">
    <property type="entry name" value="SGNH_hydro_sf"/>
</dbReference>
<dbReference type="EMBL" id="CP012390">
    <property type="protein sequence ID" value="ALE18929.1"/>
    <property type="molecule type" value="Genomic_DNA"/>
</dbReference>
<dbReference type="OrthoDB" id="5503950at2"/>
<evidence type="ECO:0000313" key="8">
    <source>
        <dbReference type="Proteomes" id="UP000324288"/>
    </source>
</evidence>
<dbReference type="KEGG" id="cbq:AL705_03885"/>
<evidence type="ECO:0000313" key="7">
    <source>
        <dbReference type="Proteomes" id="UP000068137"/>
    </source>
</evidence>
<keyword evidence="8" id="KW-1185">Reference proteome</keyword>
<feature type="compositionally biased region" description="Polar residues" evidence="3">
    <location>
        <begin position="86"/>
        <end position="96"/>
    </location>
</feature>
<evidence type="ECO:0000256" key="2">
    <source>
        <dbReference type="PIRSR" id="PIRSR637460-2"/>
    </source>
</evidence>
<dbReference type="Proteomes" id="UP000068137">
    <property type="component" value="Chromosome"/>
</dbReference>
<feature type="compositionally biased region" description="Low complexity" evidence="3">
    <location>
        <begin position="69"/>
        <end position="85"/>
    </location>
</feature>
<dbReference type="GO" id="GO:0016788">
    <property type="term" value="F:hydrolase activity, acting on ester bonds"/>
    <property type="evidence" value="ECO:0007669"/>
    <property type="project" value="InterPro"/>
</dbReference>
<dbReference type="Gene3D" id="3.40.50.1110">
    <property type="entry name" value="SGNH hydrolase"/>
    <property type="match status" value="1"/>
</dbReference>
<feature type="disulfide bond" evidence="2">
    <location>
        <begin position="152"/>
        <end position="176"/>
    </location>
</feature>
<evidence type="ECO:0000256" key="3">
    <source>
        <dbReference type="SAM" id="MobiDB-lite"/>
    </source>
</evidence>